<comment type="subcellular location">
    <subcellularLocation>
        <location evidence="1">Membrane</location>
        <topology evidence="1">Multi-pass membrane protein</topology>
    </subcellularLocation>
</comment>
<evidence type="ECO:0000259" key="10">
    <source>
        <dbReference type="PROSITE" id="PS50259"/>
    </source>
</evidence>
<dbReference type="InterPro" id="IPR001828">
    <property type="entry name" value="ANF_lig-bd_rcpt"/>
</dbReference>
<evidence type="ECO:0000313" key="12">
    <source>
        <dbReference type="Proteomes" id="UP001212152"/>
    </source>
</evidence>
<dbReference type="InterPro" id="IPR017978">
    <property type="entry name" value="GPCR_3_C"/>
</dbReference>
<dbReference type="GO" id="GO:0004965">
    <property type="term" value="F:G protein-coupled GABA receptor activity"/>
    <property type="evidence" value="ECO:0007669"/>
    <property type="project" value="InterPro"/>
</dbReference>
<feature type="transmembrane region" description="Helical" evidence="9">
    <location>
        <begin position="498"/>
        <end position="519"/>
    </location>
</feature>
<dbReference type="EMBL" id="JADGJQ010000013">
    <property type="protein sequence ID" value="KAJ3181209.1"/>
    <property type="molecule type" value="Genomic_DNA"/>
</dbReference>
<keyword evidence="8" id="KW-0807">Transducer</keyword>
<dbReference type="Pfam" id="PF01094">
    <property type="entry name" value="ANF_receptor"/>
    <property type="match status" value="1"/>
</dbReference>
<comment type="caution">
    <text evidence="11">The sequence shown here is derived from an EMBL/GenBank/DDBJ whole genome shotgun (WGS) entry which is preliminary data.</text>
</comment>
<gene>
    <name evidence="11" type="ORF">HDU87_001338</name>
</gene>
<dbReference type="GO" id="GO:0007214">
    <property type="term" value="P:gamma-aminobutyric acid signaling pathway"/>
    <property type="evidence" value="ECO:0007669"/>
    <property type="project" value="TreeGrafter"/>
</dbReference>
<name>A0AAD5TML7_9FUNG</name>
<organism evidence="11 12">
    <name type="scientific">Geranomyces variabilis</name>
    <dbReference type="NCBI Taxonomy" id="109894"/>
    <lineage>
        <taxon>Eukaryota</taxon>
        <taxon>Fungi</taxon>
        <taxon>Fungi incertae sedis</taxon>
        <taxon>Chytridiomycota</taxon>
        <taxon>Chytridiomycota incertae sedis</taxon>
        <taxon>Chytridiomycetes</taxon>
        <taxon>Spizellomycetales</taxon>
        <taxon>Powellomycetaceae</taxon>
        <taxon>Geranomyces</taxon>
    </lineage>
</organism>
<evidence type="ECO:0000256" key="6">
    <source>
        <dbReference type="ARBA" id="ARBA00023170"/>
    </source>
</evidence>
<dbReference type="PANTHER" id="PTHR10519:SF20">
    <property type="entry name" value="G-PROTEIN COUPLED RECEPTOR 156-RELATED"/>
    <property type="match status" value="1"/>
</dbReference>
<dbReference type="AlphaFoldDB" id="A0AAD5TML7"/>
<dbReference type="SUPFAM" id="SSF53822">
    <property type="entry name" value="Periplasmic binding protein-like I"/>
    <property type="match status" value="1"/>
</dbReference>
<keyword evidence="7" id="KW-0325">Glycoprotein</keyword>
<sequence length="851" mass="92894">MYSDQAIYTALVTGGFSIPNAFAEVGASNFEDRNQYPNTLRMVIGTGTLALRMMQYINAMGWSKLAYIYSAQDLGSSYVPSVIATGRTFGMEFLTQQTFNANGDLAESDLDSVIDSIKSSNARIIVVTADEFETTALWLRAHAAGIVTADYVWVTVNGIIDFAIGDFYSQYAGQSVNDTLGSAIANNNGVQLQMFIGASEDTPEYLQFISYYQSMLTTAELATVIPNDDGSPPDPETAIFPIRDGYPTEDRLWDCAMAIFYGFDQLLKSNSSLTATMLVNADYTPPKDPSVPYNMAPFTNISIFNTNQQGLAGPYEWENGDFLNIITEIEVQVNGEVNELSTDFPVIAKFVNETVVLVPSNFFFYGGSMKVPADLPPAERFNPEWKSLQGVLFSLIAALFLIVHFVWAGLVYIFRAKTIIKRASWFSLVLIALGLIMVDIAPLLYVGRLKNWTCVAQVFVLNMGFGLVFSNLMAKTWRVYRIFNNPKMVNRKISDAQVLSFTAGIAAIEIILSIVWMAVGQPVPTTLYLSEIQLVVVCQSSNSRVQETMQAICYGFNGVLLVLTTVLSYKTRKVLSDYNETKWIGLSVYNILAVSVLFIPLVYTTALASHAFMFRSIAILLGTGVTGASMFGPKIMILLRSEQKHLGAQEFAYTKALMAKMDGAGSNAFVAKYESATTSDSHNTPRKIQALQLANVPVLLSGRGISSWLARWRVANLRSMPGCICIELLDDGTSAAKIMAFRTDTAICRNVTTTSDDAGAAADLVTPDTGEKGTVPSVSRSPDGQTTLIIVTLDGTLELVVTAAAAVELCKHVSGSATGTTDFGFSDQPFNSEIAKLTAEEKETMPQYDSQ</sequence>
<evidence type="ECO:0000256" key="1">
    <source>
        <dbReference type="ARBA" id="ARBA00004141"/>
    </source>
</evidence>
<evidence type="ECO:0000256" key="8">
    <source>
        <dbReference type="ARBA" id="ARBA00023224"/>
    </source>
</evidence>
<proteinExistence type="predicted"/>
<dbReference type="PRINTS" id="PR01176">
    <property type="entry name" value="GABABRECEPTR"/>
</dbReference>
<keyword evidence="4" id="KW-0297">G-protein coupled receptor</keyword>
<evidence type="ECO:0000256" key="5">
    <source>
        <dbReference type="ARBA" id="ARBA00023136"/>
    </source>
</evidence>
<reference evidence="11" key="1">
    <citation type="submission" date="2020-05" db="EMBL/GenBank/DDBJ databases">
        <title>Phylogenomic resolution of chytrid fungi.</title>
        <authorList>
            <person name="Stajich J.E."/>
            <person name="Amses K."/>
            <person name="Simmons R."/>
            <person name="Seto K."/>
            <person name="Myers J."/>
            <person name="Bonds A."/>
            <person name="Quandt C.A."/>
            <person name="Barry K."/>
            <person name="Liu P."/>
            <person name="Grigoriev I."/>
            <person name="Longcore J.E."/>
            <person name="James T.Y."/>
        </authorList>
    </citation>
    <scope>NUCLEOTIDE SEQUENCE</scope>
    <source>
        <strain evidence="11">JEL0379</strain>
    </source>
</reference>
<dbReference type="PROSITE" id="PS50259">
    <property type="entry name" value="G_PROTEIN_RECEP_F3_4"/>
    <property type="match status" value="1"/>
</dbReference>
<evidence type="ECO:0000256" key="3">
    <source>
        <dbReference type="ARBA" id="ARBA00022989"/>
    </source>
</evidence>
<evidence type="ECO:0000256" key="7">
    <source>
        <dbReference type="ARBA" id="ARBA00023180"/>
    </source>
</evidence>
<keyword evidence="12" id="KW-1185">Reference proteome</keyword>
<feature type="transmembrane region" description="Helical" evidence="9">
    <location>
        <begin position="391"/>
        <end position="413"/>
    </location>
</feature>
<keyword evidence="6" id="KW-0675">Receptor</keyword>
<feature type="domain" description="G-protein coupled receptors family 3 profile" evidence="10">
    <location>
        <begin position="389"/>
        <end position="654"/>
    </location>
</feature>
<feature type="transmembrane region" description="Helical" evidence="9">
    <location>
        <begin position="458"/>
        <end position="477"/>
    </location>
</feature>
<evidence type="ECO:0000313" key="11">
    <source>
        <dbReference type="EMBL" id="KAJ3181209.1"/>
    </source>
</evidence>
<feature type="transmembrane region" description="Helical" evidence="9">
    <location>
        <begin position="583"/>
        <end position="606"/>
    </location>
</feature>
<evidence type="ECO:0000256" key="2">
    <source>
        <dbReference type="ARBA" id="ARBA00022692"/>
    </source>
</evidence>
<dbReference type="Proteomes" id="UP001212152">
    <property type="component" value="Unassembled WGS sequence"/>
</dbReference>
<evidence type="ECO:0000256" key="4">
    <source>
        <dbReference type="ARBA" id="ARBA00023040"/>
    </source>
</evidence>
<keyword evidence="3 9" id="KW-1133">Transmembrane helix</keyword>
<dbReference type="PRINTS" id="PR00248">
    <property type="entry name" value="GPCRMGR"/>
</dbReference>
<keyword evidence="2 9" id="KW-0812">Transmembrane</keyword>
<dbReference type="GO" id="GO:0038039">
    <property type="term" value="C:G protein-coupled receptor heterodimeric complex"/>
    <property type="evidence" value="ECO:0007669"/>
    <property type="project" value="TreeGrafter"/>
</dbReference>
<evidence type="ECO:0000256" key="9">
    <source>
        <dbReference type="SAM" id="Phobius"/>
    </source>
</evidence>
<dbReference type="PANTHER" id="PTHR10519">
    <property type="entry name" value="GABA-B RECEPTOR"/>
    <property type="match status" value="1"/>
</dbReference>
<dbReference type="InterPro" id="IPR000337">
    <property type="entry name" value="GPCR_3"/>
</dbReference>
<feature type="transmembrane region" description="Helical" evidence="9">
    <location>
        <begin position="549"/>
        <end position="571"/>
    </location>
</feature>
<accession>A0AAD5TML7</accession>
<dbReference type="CDD" id="cd15047">
    <property type="entry name" value="7tmC_GABA-B-like"/>
    <property type="match status" value="1"/>
</dbReference>
<dbReference type="Pfam" id="PF00003">
    <property type="entry name" value="7tm_3"/>
    <property type="match status" value="1"/>
</dbReference>
<dbReference type="Gene3D" id="3.40.50.2300">
    <property type="match status" value="2"/>
</dbReference>
<dbReference type="InterPro" id="IPR028082">
    <property type="entry name" value="Peripla_BP_I"/>
</dbReference>
<protein>
    <recommendedName>
        <fullName evidence="10">G-protein coupled receptors family 3 profile domain-containing protein</fullName>
    </recommendedName>
</protein>
<feature type="transmembrane region" description="Helical" evidence="9">
    <location>
        <begin position="425"/>
        <end position="446"/>
    </location>
</feature>
<dbReference type="InterPro" id="IPR002455">
    <property type="entry name" value="GPCR3_GABA-B"/>
</dbReference>
<feature type="transmembrane region" description="Helical" evidence="9">
    <location>
        <begin position="612"/>
        <end position="631"/>
    </location>
</feature>
<keyword evidence="5 9" id="KW-0472">Membrane</keyword>